<feature type="compositionally biased region" description="Low complexity" evidence="1">
    <location>
        <begin position="462"/>
        <end position="471"/>
    </location>
</feature>
<protein>
    <submittedName>
        <fullName evidence="4">PASTA domain-containing protein</fullName>
    </submittedName>
</protein>
<feature type="region of interest" description="Disordered" evidence="1">
    <location>
        <begin position="425"/>
        <end position="491"/>
    </location>
</feature>
<reference evidence="5" key="1">
    <citation type="journal article" date="2019" name="Int. J. Syst. Evol. Microbiol.">
        <title>The Global Catalogue of Microorganisms (GCM) 10K type strain sequencing project: providing services to taxonomists for standard genome sequencing and annotation.</title>
        <authorList>
            <consortium name="The Broad Institute Genomics Platform"/>
            <consortium name="The Broad Institute Genome Sequencing Center for Infectious Disease"/>
            <person name="Wu L."/>
            <person name="Ma J."/>
        </authorList>
    </citation>
    <scope>NUCLEOTIDE SEQUENCE [LARGE SCALE GENOMIC DNA]</scope>
    <source>
        <strain evidence="5">CGMCC 1.15053</strain>
    </source>
</reference>
<dbReference type="SMART" id="SM00740">
    <property type="entry name" value="PASTA"/>
    <property type="match status" value="3"/>
</dbReference>
<dbReference type="CDD" id="cd06577">
    <property type="entry name" value="PASTA_pknB"/>
    <property type="match status" value="3"/>
</dbReference>
<dbReference type="EMBL" id="JBHSOH010000009">
    <property type="protein sequence ID" value="MFC5848691.1"/>
    <property type="molecule type" value="Genomic_DNA"/>
</dbReference>
<name>A0ABW1DME9_9DEIO</name>
<feature type="compositionally biased region" description="Polar residues" evidence="1">
    <location>
        <begin position="482"/>
        <end position="491"/>
    </location>
</feature>
<feature type="compositionally biased region" description="Pro residues" evidence="1">
    <location>
        <begin position="432"/>
        <end position="443"/>
    </location>
</feature>
<dbReference type="Gene3D" id="3.30.10.20">
    <property type="match status" value="3"/>
</dbReference>
<feature type="domain" description="PASTA" evidence="3">
    <location>
        <begin position="284"/>
        <end position="349"/>
    </location>
</feature>
<dbReference type="PROSITE" id="PS51178">
    <property type="entry name" value="PASTA"/>
    <property type="match status" value="3"/>
</dbReference>
<keyword evidence="2" id="KW-0812">Transmembrane</keyword>
<evidence type="ECO:0000259" key="3">
    <source>
        <dbReference type="PROSITE" id="PS51178"/>
    </source>
</evidence>
<sequence>MTGPDTTTLTPQPPMRTIDGKYEVVRELSRSGNVTLYEVTSAAGVLRQVAWFTVGSQADRQGFHAYRTALRAISPAGLTDVVARPGAYYAVWQPVAGTPLSEVVTQPQKQEETVEAVQALAAALAGHGFALADADIVLDGQAPRVAYLRPAPQGRSPEDIAVLNAPTLAALAGGRVRRKKRERPPGAWLSFVPGLLFLGGAGWLGAQAAQVYLNPPVRAVATVTGKDARTAARTLTQAGFRVEYAYGDNGNAAVGAVLRQEPAGGTTLPIGRQIVLTVNKPPLMSVPRVEEQTLDQARSLLRDSGLRLGKVVRVDGTLSATPEGHIVAQVPAQGSSTERGQPVQVMVSTGVQGKETWIADLSGMTFEQARDHARAAGLVVNSVSREPSDGPQNLVLRQDPAPFVRVTVGSPVQLVISSARYSPPNTPAGSLPLPPPYVPPLPAVPDEGQGTGTATEGEETDAPAAPDTATPQEIPPLPQTGLGDTSAQTPDPLSARQVGFQYDFPADLPEGSYSVVVQDADGERQVLPPTEAARLAGQRAQTPVEVRGNAVFIVRQGDTEYARVAAQ</sequence>
<gene>
    <name evidence="4" type="ORF">ACFPQ6_10240</name>
</gene>
<keyword evidence="2" id="KW-0472">Membrane</keyword>
<evidence type="ECO:0000256" key="2">
    <source>
        <dbReference type="SAM" id="Phobius"/>
    </source>
</evidence>
<feature type="compositionally biased region" description="Low complexity" evidence="1">
    <location>
        <begin position="444"/>
        <end position="455"/>
    </location>
</feature>
<keyword evidence="2" id="KW-1133">Transmembrane helix</keyword>
<evidence type="ECO:0000313" key="5">
    <source>
        <dbReference type="Proteomes" id="UP001595979"/>
    </source>
</evidence>
<dbReference type="InterPro" id="IPR005543">
    <property type="entry name" value="PASTA_dom"/>
</dbReference>
<organism evidence="4 5">
    <name type="scientific">Deinococcus petrolearius</name>
    <dbReference type="NCBI Taxonomy" id="1751295"/>
    <lineage>
        <taxon>Bacteria</taxon>
        <taxon>Thermotogati</taxon>
        <taxon>Deinococcota</taxon>
        <taxon>Deinococci</taxon>
        <taxon>Deinococcales</taxon>
        <taxon>Deinococcaceae</taxon>
        <taxon>Deinococcus</taxon>
    </lineage>
</organism>
<evidence type="ECO:0000313" key="4">
    <source>
        <dbReference type="EMBL" id="MFC5848691.1"/>
    </source>
</evidence>
<dbReference type="RefSeq" id="WP_380048978.1">
    <property type="nucleotide sequence ID" value="NZ_JBHSOH010000009.1"/>
</dbReference>
<proteinExistence type="predicted"/>
<dbReference type="Pfam" id="PF03793">
    <property type="entry name" value="PASTA"/>
    <property type="match status" value="3"/>
</dbReference>
<keyword evidence="5" id="KW-1185">Reference proteome</keyword>
<feature type="domain" description="PASTA" evidence="3">
    <location>
        <begin position="214"/>
        <end position="280"/>
    </location>
</feature>
<feature type="domain" description="PASTA" evidence="3">
    <location>
        <begin position="353"/>
        <end position="418"/>
    </location>
</feature>
<feature type="transmembrane region" description="Helical" evidence="2">
    <location>
        <begin position="187"/>
        <end position="206"/>
    </location>
</feature>
<accession>A0ABW1DME9</accession>
<dbReference type="Proteomes" id="UP001595979">
    <property type="component" value="Unassembled WGS sequence"/>
</dbReference>
<evidence type="ECO:0000256" key="1">
    <source>
        <dbReference type="SAM" id="MobiDB-lite"/>
    </source>
</evidence>
<comment type="caution">
    <text evidence="4">The sequence shown here is derived from an EMBL/GenBank/DDBJ whole genome shotgun (WGS) entry which is preliminary data.</text>
</comment>